<evidence type="ECO:0000256" key="5">
    <source>
        <dbReference type="ARBA" id="ARBA00022741"/>
    </source>
</evidence>
<proteinExistence type="predicted"/>
<dbReference type="EMBL" id="CP002452">
    <property type="protein sequence ID" value="ADV46884.1"/>
    <property type="molecule type" value="Genomic_DNA"/>
</dbReference>
<dbReference type="PROSITE" id="PS50109">
    <property type="entry name" value="HIS_KIN"/>
    <property type="match status" value="1"/>
</dbReference>
<evidence type="ECO:0000256" key="4">
    <source>
        <dbReference type="ARBA" id="ARBA00022679"/>
    </source>
</evidence>
<evidence type="ECO:0000259" key="10">
    <source>
        <dbReference type="PROSITE" id="PS50109"/>
    </source>
</evidence>
<dbReference type="HOGENOM" id="CLU_385734_0_0_7"/>
<sequence length="626" mass="72765">MLKRKTFRSDIRQKMIALSLIPMIIIGLLGSLLIYRAEVSLQRSEHTRLLNVVERLSGEYYRRVHLLFNVIQHKIVEEDEASIKNAFDYAPELVSIIEIDNQGKIRRIYARDQLISQPHALDPHLKRLLEQVRSNPDAQNETVYYSKTQESVLLAYAFRFRDHFYIIQVDPKHFFEQLKYLLQKKELRSIAIIDDKGDYIYSTRDENLSRNTVSFYKDGAYAAAVKNSDPYTVTEFPEHYREGDSFWKGWFDEDNFLSYAHLPDFNWMVVVRDHRDQLDKYLQKILLVGSFLMVLILLVTIISARMMSNRIVKPVEQIIQRINLFAMGSKDFPAMDREKTYPIFENLIESFETMRRKIRAREQKLKAQIQSNDLMQKRLVQQEKMAAMGEMIGNIAHQWRQPLSVISTLATGMKTEKELGILNDKGLINSCTQINNNVQYLSETIEDFRQFIRGDHEKETFDAEELIESLKSLLNVQLKRHEITLETFIEPGLKILGYRNDLLQVLINLVNNAKDAFLEKGEEDRYIAVRMERTEKGAVLIRVLDNGGGIDDAILHRIFEPYFTTKDKSQGTGLGLHMTYRLIVEGMGGTIQARTVTFTYHDRQVKGAEFTIILPEDETSEAPKSA</sequence>
<dbReference type="PANTHER" id="PTHR43065">
    <property type="entry name" value="SENSOR HISTIDINE KINASE"/>
    <property type="match status" value="1"/>
</dbReference>
<dbReference type="SUPFAM" id="SSF55874">
    <property type="entry name" value="ATPase domain of HSP90 chaperone/DNA topoisomerase II/histidine kinase"/>
    <property type="match status" value="1"/>
</dbReference>
<accession>E6X0V2</accession>
<dbReference type="RefSeq" id="WP_013554571.1">
    <property type="nucleotide sequence ID" value="NC_014935.1"/>
</dbReference>
<evidence type="ECO:0000256" key="7">
    <source>
        <dbReference type="ARBA" id="ARBA00022840"/>
    </source>
</evidence>
<dbReference type="InterPro" id="IPR004358">
    <property type="entry name" value="Sig_transdc_His_kin-like_C"/>
</dbReference>
<dbReference type="SUPFAM" id="SSF47384">
    <property type="entry name" value="Homodimeric domain of signal transducing histidine kinase"/>
    <property type="match status" value="1"/>
</dbReference>
<gene>
    <name evidence="11" type="ordered locus">Nitsa_1636</name>
</gene>
<evidence type="ECO:0000256" key="2">
    <source>
        <dbReference type="ARBA" id="ARBA00012438"/>
    </source>
</evidence>
<dbReference type="InterPro" id="IPR036097">
    <property type="entry name" value="HisK_dim/P_sf"/>
</dbReference>
<feature type="transmembrane region" description="Helical" evidence="9">
    <location>
        <begin position="15"/>
        <end position="35"/>
    </location>
</feature>
<dbReference type="EC" id="2.7.13.3" evidence="2"/>
<dbReference type="eggNOG" id="COG4191">
    <property type="taxonomic scope" value="Bacteria"/>
</dbReference>
<dbReference type="Gene3D" id="6.10.340.10">
    <property type="match status" value="1"/>
</dbReference>
<keyword evidence="3" id="KW-0597">Phosphoprotein</keyword>
<feature type="domain" description="Histidine kinase" evidence="10">
    <location>
        <begin position="394"/>
        <end position="618"/>
    </location>
</feature>
<evidence type="ECO:0000256" key="3">
    <source>
        <dbReference type="ARBA" id="ARBA00022553"/>
    </source>
</evidence>
<dbReference type="Gene3D" id="3.30.565.10">
    <property type="entry name" value="Histidine kinase-like ATPase, C-terminal domain"/>
    <property type="match status" value="1"/>
</dbReference>
<dbReference type="GO" id="GO:0005524">
    <property type="term" value="F:ATP binding"/>
    <property type="evidence" value="ECO:0007669"/>
    <property type="project" value="UniProtKB-KW"/>
</dbReference>
<name>E6X0V2_NITSE</name>
<dbReference type="CDD" id="cd18774">
    <property type="entry name" value="PDC2_HK_sensor"/>
    <property type="match status" value="1"/>
</dbReference>
<dbReference type="CDD" id="cd00082">
    <property type="entry name" value="HisKA"/>
    <property type="match status" value="1"/>
</dbReference>
<dbReference type="Proteomes" id="UP000008633">
    <property type="component" value="Chromosome"/>
</dbReference>
<evidence type="ECO:0000256" key="1">
    <source>
        <dbReference type="ARBA" id="ARBA00000085"/>
    </source>
</evidence>
<dbReference type="GO" id="GO:0000155">
    <property type="term" value="F:phosphorelay sensor kinase activity"/>
    <property type="evidence" value="ECO:0007669"/>
    <property type="project" value="InterPro"/>
</dbReference>
<keyword evidence="5" id="KW-0547">Nucleotide-binding</keyword>
<dbReference type="STRING" id="749222.Nitsa_1636"/>
<dbReference type="InterPro" id="IPR003661">
    <property type="entry name" value="HisK_dim/P_dom"/>
</dbReference>
<keyword evidence="9" id="KW-0812">Transmembrane</keyword>
<dbReference type="PANTHER" id="PTHR43065:SF10">
    <property type="entry name" value="PEROXIDE STRESS-ACTIVATED HISTIDINE KINASE MAK3"/>
    <property type="match status" value="1"/>
</dbReference>
<dbReference type="PRINTS" id="PR00344">
    <property type="entry name" value="BCTRLSENSOR"/>
</dbReference>
<keyword evidence="9" id="KW-1133">Transmembrane helix</keyword>
<dbReference type="Gene3D" id="1.10.287.130">
    <property type="match status" value="1"/>
</dbReference>
<comment type="catalytic activity">
    <reaction evidence="1">
        <text>ATP + protein L-histidine = ADP + protein N-phospho-L-histidine.</text>
        <dbReference type="EC" id="2.7.13.3"/>
    </reaction>
</comment>
<evidence type="ECO:0000313" key="11">
    <source>
        <dbReference type="EMBL" id="ADV46884.1"/>
    </source>
</evidence>
<dbReference type="InterPro" id="IPR005467">
    <property type="entry name" value="His_kinase_dom"/>
</dbReference>
<protein>
    <recommendedName>
        <fullName evidence="2">histidine kinase</fullName>
        <ecNumber evidence="2">2.7.13.3</ecNumber>
    </recommendedName>
</protein>
<dbReference type="AlphaFoldDB" id="E6X0V2"/>
<keyword evidence="8" id="KW-0902">Two-component regulatory system</keyword>
<reference evidence="11 12" key="1">
    <citation type="journal article" date="2011" name="Stand. Genomic Sci.">
        <title>Complete genome sequence of Nitratifractor salsuginis type strain (E9I37-1).</title>
        <authorList>
            <person name="Anderson I."/>
            <person name="Sikorski J."/>
            <person name="Zeytun A."/>
            <person name="Nolan M."/>
            <person name="Lapidus A."/>
            <person name="Lucas S."/>
            <person name="Hammon N."/>
            <person name="Deshpande S."/>
            <person name="Cheng J.F."/>
            <person name="Tapia R."/>
            <person name="Han C."/>
            <person name="Goodwin L."/>
            <person name="Pitluck S."/>
            <person name="Liolios K."/>
            <person name="Pagani I."/>
            <person name="Ivanova N."/>
            <person name="Huntemann M."/>
            <person name="Mavromatis K."/>
            <person name="Ovchinikova G."/>
            <person name="Pati A."/>
            <person name="Chen A."/>
            <person name="Palaniappan K."/>
            <person name="Land M."/>
            <person name="Hauser L."/>
            <person name="Brambilla E.M."/>
            <person name="Ngatchou-Djao O.D."/>
            <person name="Rohde M."/>
            <person name="Tindall B.J."/>
            <person name="Goker M."/>
            <person name="Detter J.C."/>
            <person name="Woyke T."/>
            <person name="Bristow J."/>
            <person name="Eisen J.A."/>
            <person name="Markowitz V."/>
            <person name="Hugenholtz P."/>
            <person name="Klenk H.P."/>
            <person name="Kyrpides N.C."/>
        </authorList>
    </citation>
    <scope>NUCLEOTIDE SEQUENCE [LARGE SCALE GENOMIC DNA]</scope>
    <source>
        <strain evidence="12">DSM 16511 / JCM 12458 / E9I37-1</strain>
    </source>
</reference>
<keyword evidence="4" id="KW-0808">Transferase</keyword>
<dbReference type="Pfam" id="PF02518">
    <property type="entry name" value="HATPase_c"/>
    <property type="match status" value="1"/>
</dbReference>
<dbReference type="InterPro" id="IPR036890">
    <property type="entry name" value="HATPase_C_sf"/>
</dbReference>
<evidence type="ECO:0000256" key="8">
    <source>
        <dbReference type="ARBA" id="ARBA00023012"/>
    </source>
</evidence>
<keyword evidence="9" id="KW-0472">Membrane</keyword>
<feature type="transmembrane region" description="Helical" evidence="9">
    <location>
        <begin position="285"/>
        <end position="304"/>
    </location>
</feature>
<reference evidence="12" key="2">
    <citation type="submission" date="2011-01" db="EMBL/GenBank/DDBJ databases">
        <title>The complete genome of Nitratifractor salsuginis DSM 16511.</title>
        <authorList>
            <consortium name="US DOE Joint Genome Institute (JGI-PGF)"/>
            <person name="Lucas S."/>
            <person name="Copeland A."/>
            <person name="Lapidus A."/>
            <person name="Bruce D."/>
            <person name="Goodwin L."/>
            <person name="Pitluck S."/>
            <person name="Kyrpides N."/>
            <person name="Mavromatis K."/>
            <person name="Ivanova N."/>
            <person name="Mikhailova N."/>
            <person name="Zeytun A."/>
            <person name="Detter J.C."/>
            <person name="Tapia R."/>
            <person name="Han C."/>
            <person name="Land M."/>
            <person name="Hauser L."/>
            <person name="Markowitz V."/>
            <person name="Cheng J.-F."/>
            <person name="Hugenholtz P."/>
            <person name="Woyke T."/>
            <person name="Wu D."/>
            <person name="Tindall B."/>
            <person name="Schuetze A."/>
            <person name="Brambilla E."/>
            <person name="Klenk H.-P."/>
            <person name="Eisen J.A."/>
        </authorList>
    </citation>
    <scope>NUCLEOTIDE SEQUENCE [LARGE SCALE GENOMIC DNA]</scope>
    <source>
        <strain evidence="12">DSM 16511 / JCM 12458 / E9I37-1</strain>
    </source>
</reference>
<keyword evidence="6 11" id="KW-0418">Kinase</keyword>
<keyword evidence="7" id="KW-0067">ATP-binding</keyword>
<keyword evidence="12" id="KW-1185">Reference proteome</keyword>
<dbReference type="SMART" id="SM00387">
    <property type="entry name" value="HATPase_c"/>
    <property type="match status" value="1"/>
</dbReference>
<evidence type="ECO:0000256" key="6">
    <source>
        <dbReference type="ARBA" id="ARBA00022777"/>
    </source>
</evidence>
<dbReference type="OrthoDB" id="9805967at2"/>
<dbReference type="InterPro" id="IPR003594">
    <property type="entry name" value="HATPase_dom"/>
</dbReference>
<dbReference type="KEGG" id="nsa:Nitsa_1636"/>
<organism evidence="11 12">
    <name type="scientific">Nitratifractor salsuginis (strain DSM 16511 / JCM 12458 / E9I37-1)</name>
    <dbReference type="NCBI Taxonomy" id="749222"/>
    <lineage>
        <taxon>Bacteria</taxon>
        <taxon>Pseudomonadati</taxon>
        <taxon>Campylobacterota</taxon>
        <taxon>Epsilonproteobacteria</taxon>
        <taxon>Campylobacterales</taxon>
        <taxon>Sulfurovaceae</taxon>
        <taxon>Nitratifractor</taxon>
    </lineage>
</organism>
<evidence type="ECO:0000313" key="12">
    <source>
        <dbReference type="Proteomes" id="UP000008633"/>
    </source>
</evidence>
<evidence type="ECO:0000256" key="9">
    <source>
        <dbReference type="SAM" id="Phobius"/>
    </source>
</evidence>